<dbReference type="Pfam" id="PF11846">
    <property type="entry name" value="Wzy_C_2"/>
    <property type="match status" value="1"/>
</dbReference>
<name>A0A315G103_9BURK</name>
<dbReference type="RefSeq" id="WP_108402049.1">
    <property type="nucleotide sequence ID" value="NZ_NESP01000001.1"/>
</dbReference>
<dbReference type="PANTHER" id="PTHR37422">
    <property type="entry name" value="TEICHURONIC ACID BIOSYNTHESIS PROTEIN TUAE"/>
    <property type="match status" value="1"/>
</dbReference>
<dbReference type="InterPro" id="IPR031726">
    <property type="entry name" value="PglL_A"/>
</dbReference>
<feature type="transmembrane region" description="Helical" evidence="5">
    <location>
        <begin position="252"/>
        <end position="275"/>
    </location>
</feature>
<evidence type="ECO:0000256" key="1">
    <source>
        <dbReference type="ARBA" id="ARBA00004141"/>
    </source>
</evidence>
<feature type="domain" description="O-antigen ligase-related" evidence="6">
    <location>
        <begin position="210"/>
        <end position="361"/>
    </location>
</feature>
<keyword evidence="4 5" id="KW-0472">Membrane</keyword>
<feature type="transmembrane region" description="Helical" evidence="5">
    <location>
        <begin position="384"/>
        <end position="402"/>
    </location>
</feature>
<evidence type="ECO:0000259" key="6">
    <source>
        <dbReference type="Pfam" id="PF04932"/>
    </source>
</evidence>
<feature type="transmembrane region" description="Helical" evidence="5">
    <location>
        <begin position="201"/>
        <end position="218"/>
    </location>
</feature>
<dbReference type="InterPro" id="IPR007016">
    <property type="entry name" value="O-antigen_ligase-rel_domated"/>
</dbReference>
<evidence type="ECO:0000256" key="5">
    <source>
        <dbReference type="SAM" id="Phobius"/>
    </source>
</evidence>
<feature type="domain" description="Virulence factor membrane-bound polymerase C-terminal" evidence="7">
    <location>
        <begin position="389"/>
        <end position="550"/>
    </location>
</feature>
<comment type="caution">
    <text evidence="9">The sequence shown here is derived from an EMBL/GenBank/DDBJ whole genome shotgun (WGS) entry which is preliminary data.</text>
</comment>
<feature type="transmembrane region" description="Helical" evidence="5">
    <location>
        <begin position="123"/>
        <end position="144"/>
    </location>
</feature>
<evidence type="ECO:0000313" key="10">
    <source>
        <dbReference type="Proteomes" id="UP000251341"/>
    </source>
</evidence>
<dbReference type="Pfam" id="PF04932">
    <property type="entry name" value="Wzy_C"/>
    <property type="match status" value="1"/>
</dbReference>
<feature type="transmembrane region" description="Helical" evidence="5">
    <location>
        <begin position="354"/>
        <end position="375"/>
    </location>
</feature>
<dbReference type="PANTHER" id="PTHR37422:SF13">
    <property type="entry name" value="LIPOPOLYSACCHARIDE BIOSYNTHESIS PROTEIN PA4999-RELATED"/>
    <property type="match status" value="1"/>
</dbReference>
<feature type="transmembrane region" description="Helical" evidence="5">
    <location>
        <begin position="9"/>
        <end position="25"/>
    </location>
</feature>
<feature type="transmembrane region" description="Helical" evidence="5">
    <location>
        <begin position="438"/>
        <end position="455"/>
    </location>
</feature>
<dbReference type="EMBL" id="NESP01000001">
    <property type="protein sequence ID" value="PUE59357.1"/>
    <property type="molecule type" value="Genomic_DNA"/>
</dbReference>
<feature type="transmembrane region" description="Helical" evidence="5">
    <location>
        <begin position="69"/>
        <end position="86"/>
    </location>
</feature>
<gene>
    <name evidence="9" type="ORF">B9Z44_07120</name>
</gene>
<evidence type="ECO:0000256" key="3">
    <source>
        <dbReference type="ARBA" id="ARBA00022989"/>
    </source>
</evidence>
<sequence>MNSSTAQSILVRNVILVACIALPWLNPFASSPSTSVIPLLVSWMLAACALLAVVELPLAKPRWPMSSRVVLGVLLLWLLASLLWVPQVVDRALTAGLLASLMCVWLMVAVGRRAAVDEGLLQWVVWGLIVAATISAVLGMLQYLGLAHGLSPWVNQPLKGDAFANLRQRNQFASLTSLGLVALLGWVAAQAKRHTLQRSTWVLAVVLLNVLAAGVACSVSRTGAMQWALVGVLMATWGWRSAKQDAASGKGLVWLALAAPVSVAVWSVLMPWLALQTTGEWGASMILRVTGQAQDYAACGGRRVLWANVLALIAQHPWLGWGWGETDYAHFMTGYSSLRFCDILDNAHDFPLHVALELGVPFALVVMIGMTAWVLRRKPWREQHAWRVMAWCLLVVLGLHSLLEYPLWYGPFQMTLGLAIGLLWAAPDAAAEEEAQEGPMWVAALLFIGCLYAAWDFNRVGQIYRQAASRDAAYRDNPLHHAKQSWLFKNQADFAELTTQTVTADNAAELYPQAVRLMHYSPEARVVQRVIDSGKLLGHHEEAQALAARLEDVKQNTPR</sequence>
<keyword evidence="2 5" id="KW-0812">Transmembrane</keyword>
<evidence type="ECO:0008006" key="11">
    <source>
        <dbReference type="Google" id="ProtNLM"/>
    </source>
</evidence>
<evidence type="ECO:0000256" key="4">
    <source>
        <dbReference type="ARBA" id="ARBA00023136"/>
    </source>
</evidence>
<reference evidence="9 10" key="1">
    <citation type="submission" date="2017-04" db="EMBL/GenBank/DDBJ databases">
        <title>Unexpected and diverse lifestyles within the genus Limnohabitans.</title>
        <authorList>
            <person name="Kasalicky V."/>
            <person name="Mehrshad M."/>
            <person name="Andrei S.-A."/>
            <person name="Salcher M."/>
            <person name="Kratochvilova H."/>
            <person name="Simek K."/>
            <person name="Ghai R."/>
        </authorList>
    </citation>
    <scope>NUCLEOTIDE SEQUENCE [LARGE SCALE GENOMIC DNA]</scope>
    <source>
        <strain evidence="9 10">MWH-C5</strain>
    </source>
</reference>
<feature type="transmembrane region" description="Helical" evidence="5">
    <location>
        <begin position="92"/>
        <end position="111"/>
    </location>
</feature>
<dbReference type="InterPro" id="IPR021797">
    <property type="entry name" value="Wzy_C_2"/>
</dbReference>
<protein>
    <recommendedName>
        <fullName evidence="11">Polymerase</fullName>
    </recommendedName>
</protein>
<evidence type="ECO:0000259" key="8">
    <source>
        <dbReference type="Pfam" id="PF15864"/>
    </source>
</evidence>
<organism evidence="9 10">
    <name type="scientific">Limnohabitans curvus</name>
    <dbReference type="NCBI Taxonomy" id="323423"/>
    <lineage>
        <taxon>Bacteria</taxon>
        <taxon>Pseudomonadati</taxon>
        <taxon>Pseudomonadota</taxon>
        <taxon>Betaproteobacteria</taxon>
        <taxon>Burkholderiales</taxon>
        <taxon>Comamonadaceae</taxon>
        <taxon>Limnohabitans</taxon>
    </lineage>
</organism>
<dbReference type="AlphaFoldDB" id="A0A315G103"/>
<comment type="subcellular location">
    <subcellularLocation>
        <location evidence="1">Membrane</location>
        <topology evidence="1">Multi-pass membrane protein</topology>
    </subcellularLocation>
</comment>
<evidence type="ECO:0000259" key="7">
    <source>
        <dbReference type="Pfam" id="PF11846"/>
    </source>
</evidence>
<accession>A0A315G103</accession>
<dbReference type="Pfam" id="PF15864">
    <property type="entry name" value="PglL_A"/>
    <property type="match status" value="1"/>
</dbReference>
<proteinExistence type="predicted"/>
<evidence type="ECO:0000256" key="2">
    <source>
        <dbReference type="ARBA" id="ARBA00022692"/>
    </source>
</evidence>
<feature type="domain" description="Protein glycosylation ligase" evidence="8">
    <location>
        <begin position="162"/>
        <end position="184"/>
    </location>
</feature>
<dbReference type="Proteomes" id="UP000251341">
    <property type="component" value="Unassembled WGS sequence"/>
</dbReference>
<feature type="transmembrane region" description="Helical" evidence="5">
    <location>
        <begin position="172"/>
        <end position="189"/>
    </location>
</feature>
<evidence type="ECO:0000313" key="9">
    <source>
        <dbReference type="EMBL" id="PUE59357.1"/>
    </source>
</evidence>
<dbReference type="GO" id="GO:0016020">
    <property type="term" value="C:membrane"/>
    <property type="evidence" value="ECO:0007669"/>
    <property type="project" value="UniProtKB-SubCell"/>
</dbReference>
<feature type="transmembrane region" description="Helical" evidence="5">
    <location>
        <begin position="37"/>
        <end position="57"/>
    </location>
</feature>
<keyword evidence="10" id="KW-1185">Reference proteome</keyword>
<keyword evidence="3 5" id="KW-1133">Transmembrane helix</keyword>
<dbReference type="InterPro" id="IPR051533">
    <property type="entry name" value="WaaL-like"/>
</dbReference>